<accession>A0A117PPQ0</accession>
<organism evidence="2 3">
    <name type="scientific">Streptomyces pseudovenezuelae</name>
    <dbReference type="NCBI Taxonomy" id="67350"/>
    <lineage>
        <taxon>Bacteria</taxon>
        <taxon>Bacillati</taxon>
        <taxon>Actinomycetota</taxon>
        <taxon>Actinomycetes</taxon>
        <taxon>Kitasatosporales</taxon>
        <taxon>Streptomycetaceae</taxon>
        <taxon>Streptomyces</taxon>
        <taxon>Streptomyces aurantiacus group</taxon>
    </lineage>
</organism>
<comment type="caution">
    <text evidence="2">The sequence shown here is derived from an EMBL/GenBank/DDBJ whole genome shotgun (WGS) entry which is preliminary data.</text>
</comment>
<dbReference type="InterPro" id="IPR013216">
    <property type="entry name" value="Methyltransf_11"/>
</dbReference>
<dbReference type="InterPro" id="IPR029063">
    <property type="entry name" value="SAM-dependent_MTases_sf"/>
</dbReference>
<dbReference type="Proteomes" id="UP000053039">
    <property type="component" value="Unassembled WGS sequence"/>
</dbReference>
<gene>
    <name evidence="2" type="ORF">AQI94_29635</name>
</gene>
<reference evidence="2 3" key="1">
    <citation type="submission" date="2015-10" db="EMBL/GenBank/DDBJ databases">
        <title>Draft genome sequence of Streptomyces pseudovenezuelae DSM 40212, type strain for the species Streptomyces pseudovenezuelae.</title>
        <authorList>
            <person name="Ruckert C."/>
            <person name="Winkler A."/>
            <person name="Kalinowski J."/>
            <person name="Kampfer P."/>
            <person name="Glaeser S."/>
        </authorList>
    </citation>
    <scope>NUCLEOTIDE SEQUENCE [LARGE SCALE GENOMIC DNA]</scope>
    <source>
        <strain evidence="2 3">DSM 40212</strain>
    </source>
</reference>
<name>A0A117PPQ0_9ACTN</name>
<sequence length="183" mass="19273">MTHQESKEFQVVGVREGMGSAGPQRPQPVPAAADLDFTVGHLDELDLPAASFDVVVALDFWPSTPLPVAVRDWRRVLEPETGIAIVTGTDLPGGHRASRQWTSALTAAGFTIETVAKAPADSGHYAALAGMARLGGERLRAALGPGMADSYLAHVQRLHGTTQQASAECFEIVAHAKAARSSP</sequence>
<feature type="domain" description="Methyltransferase type 11" evidence="1">
    <location>
        <begin position="31"/>
        <end position="80"/>
    </location>
</feature>
<dbReference type="RefSeq" id="WP_031058091.1">
    <property type="nucleotide sequence ID" value="NZ_JBIBHV010000001.1"/>
</dbReference>
<dbReference type="EMBL" id="LMWM01000030">
    <property type="protein sequence ID" value="KUM84727.1"/>
    <property type="molecule type" value="Genomic_DNA"/>
</dbReference>
<protein>
    <recommendedName>
        <fullName evidence="1">Methyltransferase type 11 domain-containing protein</fullName>
    </recommendedName>
</protein>
<dbReference type="Gene3D" id="3.40.50.150">
    <property type="entry name" value="Vaccinia Virus protein VP39"/>
    <property type="match status" value="1"/>
</dbReference>
<dbReference type="OrthoDB" id="4308694at2"/>
<evidence type="ECO:0000259" key="1">
    <source>
        <dbReference type="Pfam" id="PF08241"/>
    </source>
</evidence>
<evidence type="ECO:0000313" key="3">
    <source>
        <dbReference type="Proteomes" id="UP000053039"/>
    </source>
</evidence>
<dbReference type="SUPFAM" id="SSF53335">
    <property type="entry name" value="S-adenosyl-L-methionine-dependent methyltransferases"/>
    <property type="match status" value="1"/>
</dbReference>
<evidence type="ECO:0000313" key="2">
    <source>
        <dbReference type="EMBL" id="KUM84727.1"/>
    </source>
</evidence>
<dbReference type="Pfam" id="PF08241">
    <property type="entry name" value="Methyltransf_11"/>
    <property type="match status" value="1"/>
</dbReference>
<dbReference type="GO" id="GO:0008757">
    <property type="term" value="F:S-adenosylmethionine-dependent methyltransferase activity"/>
    <property type="evidence" value="ECO:0007669"/>
    <property type="project" value="InterPro"/>
</dbReference>
<dbReference type="AlphaFoldDB" id="A0A117PPQ0"/>
<proteinExistence type="predicted"/>